<dbReference type="Gene3D" id="3.30.700.10">
    <property type="entry name" value="Glycoprotein, Type 4 Pilin"/>
    <property type="match status" value="1"/>
</dbReference>
<keyword evidence="1" id="KW-1133">Transmembrane helix</keyword>
<gene>
    <name evidence="2" type="ORF">COU81_00575</name>
</gene>
<accession>A0A2M8KEW4</accession>
<comment type="caution">
    <text evidence="2">The sequence shown here is derived from an EMBL/GenBank/DDBJ whole genome shotgun (WGS) entry which is preliminary data.</text>
</comment>
<proteinExistence type="predicted"/>
<evidence type="ECO:0000313" key="3">
    <source>
        <dbReference type="Proteomes" id="UP000231450"/>
    </source>
</evidence>
<sequence>MKKSKGIMFLEVVAVIAVGFLLISILVMQAVKAKQKTRDAQRKTSLSELRASIESFANDYGHFPETYDASDGEYKWFSYCNYQSEGWKARGFGVWIPEILEKGYVKLLPLDPLRKYFTGAMKNKVSDGGVSDSASFCYIYRSDGFDYKLASYCGTEYDLAYPSQQFNKGLNNWSCGLYSYALYSPGAYNW</sequence>
<evidence type="ECO:0000313" key="2">
    <source>
        <dbReference type="EMBL" id="PJE58459.1"/>
    </source>
</evidence>
<dbReference type="AlphaFoldDB" id="A0A2M8KEW4"/>
<protein>
    <recommendedName>
        <fullName evidence="4">Type II secretion system protein GspG C-terminal domain-containing protein</fullName>
    </recommendedName>
</protein>
<dbReference type="EMBL" id="PFDW01000012">
    <property type="protein sequence ID" value="PJE58459.1"/>
    <property type="molecule type" value="Genomic_DNA"/>
</dbReference>
<dbReference type="SUPFAM" id="SSF54523">
    <property type="entry name" value="Pili subunits"/>
    <property type="match status" value="1"/>
</dbReference>
<dbReference type="InterPro" id="IPR045584">
    <property type="entry name" value="Pilin-like"/>
</dbReference>
<dbReference type="Proteomes" id="UP000231450">
    <property type="component" value="Unassembled WGS sequence"/>
</dbReference>
<evidence type="ECO:0008006" key="4">
    <source>
        <dbReference type="Google" id="ProtNLM"/>
    </source>
</evidence>
<keyword evidence="1" id="KW-0812">Transmembrane</keyword>
<evidence type="ECO:0000256" key="1">
    <source>
        <dbReference type="SAM" id="Phobius"/>
    </source>
</evidence>
<keyword evidence="1" id="KW-0472">Membrane</keyword>
<reference evidence="3" key="1">
    <citation type="submission" date="2017-09" db="EMBL/GenBank/DDBJ databases">
        <title>Depth-based differentiation of microbial function through sediment-hosted aquifers and enrichment of novel symbionts in the deep terrestrial subsurface.</title>
        <authorList>
            <person name="Probst A.J."/>
            <person name="Ladd B."/>
            <person name="Jarett J.K."/>
            <person name="Geller-Mcgrath D.E."/>
            <person name="Sieber C.M.K."/>
            <person name="Emerson J.B."/>
            <person name="Anantharaman K."/>
            <person name="Thomas B.C."/>
            <person name="Malmstrom R."/>
            <person name="Stieglmeier M."/>
            <person name="Klingl A."/>
            <person name="Woyke T."/>
            <person name="Ryan C.M."/>
            <person name="Banfield J.F."/>
        </authorList>
    </citation>
    <scope>NUCLEOTIDE SEQUENCE [LARGE SCALE GENOMIC DNA]</scope>
</reference>
<feature type="transmembrane region" description="Helical" evidence="1">
    <location>
        <begin position="6"/>
        <end position="28"/>
    </location>
</feature>
<organism evidence="2 3">
    <name type="scientific">Candidatus Portnoybacteria bacterium CG10_big_fil_rev_8_21_14_0_10_36_7</name>
    <dbReference type="NCBI Taxonomy" id="1974812"/>
    <lineage>
        <taxon>Bacteria</taxon>
        <taxon>Candidatus Portnoyibacteriota</taxon>
    </lineage>
</organism>
<name>A0A2M8KEW4_9BACT</name>